<evidence type="ECO:0000256" key="2">
    <source>
        <dbReference type="ARBA" id="ARBA00010857"/>
    </source>
</evidence>
<dbReference type="Proteomes" id="UP000734854">
    <property type="component" value="Unassembled WGS sequence"/>
</dbReference>
<reference evidence="12 13" key="1">
    <citation type="submission" date="2020-08" db="EMBL/GenBank/DDBJ databases">
        <title>Plant Genome Project.</title>
        <authorList>
            <person name="Zhang R.-G."/>
        </authorList>
    </citation>
    <scope>NUCLEOTIDE SEQUENCE [LARGE SCALE GENOMIC DNA]</scope>
    <source>
        <tissue evidence="12">Rhizome</tissue>
    </source>
</reference>
<evidence type="ECO:0000256" key="5">
    <source>
        <dbReference type="ARBA" id="ARBA00022833"/>
    </source>
</evidence>
<evidence type="ECO:0000256" key="3">
    <source>
        <dbReference type="ARBA" id="ARBA00022723"/>
    </source>
</evidence>
<feature type="compositionally biased region" description="Basic and acidic residues" evidence="9">
    <location>
        <begin position="624"/>
        <end position="640"/>
    </location>
</feature>
<evidence type="ECO:0008006" key="14">
    <source>
        <dbReference type="Google" id="ProtNLM"/>
    </source>
</evidence>
<protein>
    <recommendedName>
        <fullName evidence="14">Transcription factor IIIB 90 kDa subunit</fullName>
    </recommendedName>
</protein>
<feature type="compositionally biased region" description="Basic and acidic residues" evidence="9">
    <location>
        <begin position="809"/>
        <end position="826"/>
    </location>
</feature>
<comment type="subcellular location">
    <subcellularLocation>
        <location evidence="1">Nucleus</location>
    </subcellularLocation>
</comment>
<feature type="compositionally biased region" description="Polar residues" evidence="9">
    <location>
        <begin position="643"/>
        <end position="653"/>
    </location>
</feature>
<evidence type="ECO:0000256" key="9">
    <source>
        <dbReference type="SAM" id="MobiDB-lite"/>
    </source>
</evidence>
<dbReference type="GO" id="GO:0017025">
    <property type="term" value="F:TBP-class protein binding"/>
    <property type="evidence" value="ECO:0007669"/>
    <property type="project" value="InterPro"/>
</dbReference>
<keyword evidence="8" id="KW-0539">Nucleus</keyword>
<dbReference type="GO" id="GO:0005634">
    <property type="term" value="C:nucleus"/>
    <property type="evidence" value="ECO:0007669"/>
    <property type="project" value="UniProtKB-SubCell"/>
</dbReference>
<dbReference type="Pfam" id="PF00382">
    <property type="entry name" value="TFIIB"/>
    <property type="match status" value="1"/>
</dbReference>
<keyword evidence="6" id="KW-0805">Transcription regulation</keyword>
<comment type="similarity">
    <text evidence="2">Belongs to the TFIIB family.</text>
</comment>
<sequence>MIAASPQGRRRETLCDRVLILAATERSASVNHGEEVSVFSSFLLNCRFQSLAMGWCSHCDDECPIFRDPDNGYVCCALCGRILDQDIYYTGPTFAKDSSGQSQLTGNLLKILQHELSGSYERTLKRGKDEISYIVSGLDISGGDPLIDNAHVFYQIRISPKDAGYLMLQQLVSILLAASAPVLEQALVSKLAFVKPPIIQVYSRRHPLDSCPVPTTSLSGPIPSVDLPIVLRNLIVSFFRQRKMDYLLIDFSDYLQISVYVHLPPFCLFMLLNQEFLRYVLGAVFLQLCKTLKLLEHPIVQNIVDPSLFINRFTERKEIFVLDSYDCMDCSLVYSEFTLLVFRLLGRKNNAVSDTALRLVASMKRDWMQTGRKPSGLCGAALYISVHSHGLNYSKSDIGSVVHICEATLTRRLLEFESTESGSLTVIAPRPLTTLLSRELELGWRVGGEVEDVAAEEVYDEVREEGKEGLADGREGAGDSFGHACGLNKGVRGEVVESDGQEGEGGDMEEFLFRAEDVDGEAPSNPLPKPGKLLCQHKETDAAHFAHGLCKECYDEFIEISGGLQGGADPPAFQRAEKQRMEKIKLPDESNLDNQETNEKHINIPNEGSCDVNSTSYVSPVEGKPSKELRSADPAEHELIDPSTFSEQYGFSDSENDGSDHFSDIDDAEVNGYLHTEKEKELKKIIWEEMNKEYLEEQAAKEAAAAAAKEAYEAMYANASEDLLAAKELVEATDAALVKSKKEKKQRRIAEVKNMIPARTPLEAVRRMLMKKTFSAKVNYEALETMFSSEQNHAKKQKVELDVGDPDETLDKKDDHADILDNKDDDGPGASDNDNYDVSYDDYKGDNDEYDYGDADHDYEDF</sequence>
<keyword evidence="13" id="KW-1185">Reference proteome</keyword>
<evidence type="ECO:0000256" key="1">
    <source>
        <dbReference type="ARBA" id="ARBA00004123"/>
    </source>
</evidence>
<dbReference type="CDD" id="cd20554">
    <property type="entry name" value="CYCLIN_TFIIIB90_rpt2"/>
    <property type="match status" value="1"/>
</dbReference>
<dbReference type="GO" id="GO:0097550">
    <property type="term" value="C:transcription preinitiation complex"/>
    <property type="evidence" value="ECO:0007669"/>
    <property type="project" value="TreeGrafter"/>
</dbReference>
<organism evidence="12 13">
    <name type="scientific">Zingiber officinale</name>
    <name type="common">Ginger</name>
    <name type="synonym">Amomum zingiber</name>
    <dbReference type="NCBI Taxonomy" id="94328"/>
    <lineage>
        <taxon>Eukaryota</taxon>
        <taxon>Viridiplantae</taxon>
        <taxon>Streptophyta</taxon>
        <taxon>Embryophyta</taxon>
        <taxon>Tracheophyta</taxon>
        <taxon>Spermatophyta</taxon>
        <taxon>Magnoliopsida</taxon>
        <taxon>Liliopsida</taxon>
        <taxon>Zingiberales</taxon>
        <taxon>Zingiberaceae</taxon>
        <taxon>Zingiber</taxon>
    </lineage>
</organism>
<dbReference type="Gene3D" id="1.10.472.10">
    <property type="entry name" value="Cyclin-like"/>
    <property type="match status" value="1"/>
</dbReference>
<dbReference type="PANTHER" id="PTHR11618">
    <property type="entry name" value="TRANSCRIPTION INITIATION FACTOR IIB-RELATED"/>
    <property type="match status" value="1"/>
</dbReference>
<evidence type="ECO:0000256" key="7">
    <source>
        <dbReference type="ARBA" id="ARBA00023163"/>
    </source>
</evidence>
<keyword evidence="5" id="KW-0862">Zinc</keyword>
<dbReference type="GO" id="GO:0001006">
    <property type="term" value="F:RNA polymerase III type 3 promoter sequence-specific DNA binding"/>
    <property type="evidence" value="ECO:0007669"/>
    <property type="project" value="TreeGrafter"/>
</dbReference>
<feature type="domain" description="Transcription factor TFIIB cyclin-like" evidence="10">
    <location>
        <begin position="350"/>
        <end position="417"/>
    </location>
</feature>
<evidence type="ECO:0000259" key="10">
    <source>
        <dbReference type="Pfam" id="PF00382"/>
    </source>
</evidence>
<name>A0A8J5HP43_ZINOF</name>
<dbReference type="GO" id="GO:0000126">
    <property type="term" value="C:transcription factor TFIIIB complex"/>
    <property type="evidence" value="ECO:0007669"/>
    <property type="project" value="TreeGrafter"/>
</dbReference>
<dbReference type="FunFam" id="1.10.472.10:FF:000066">
    <property type="entry name" value="Transcription factor IIIB subunit"/>
    <property type="match status" value="1"/>
</dbReference>
<keyword evidence="4" id="KW-0863">Zinc-finger</keyword>
<dbReference type="AlphaFoldDB" id="A0A8J5HP43"/>
<comment type="caution">
    <text evidence="12">The sequence shown here is derived from an EMBL/GenBank/DDBJ whole genome shotgun (WGS) entry which is preliminary data.</text>
</comment>
<dbReference type="GO" id="GO:0070897">
    <property type="term" value="P:transcription preinitiation complex assembly"/>
    <property type="evidence" value="ECO:0007669"/>
    <property type="project" value="InterPro"/>
</dbReference>
<dbReference type="PANTHER" id="PTHR11618:SF4">
    <property type="entry name" value="TRANSCRIPTION FACTOR IIIB 90 KDA SUBUNIT"/>
    <property type="match status" value="1"/>
</dbReference>
<gene>
    <name evidence="12" type="ORF">ZIOFF_012245</name>
</gene>
<feature type="domain" description="Brf1 TBP-binding" evidence="11">
    <location>
        <begin position="663"/>
        <end position="788"/>
    </location>
</feature>
<dbReference type="Pfam" id="PF07741">
    <property type="entry name" value="BRF1"/>
    <property type="match status" value="1"/>
</dbReference>
<evidence type="ECO:0000313" key="13">
    <source>
        <dbReference type="Proteomes" id="UP000734854"/>
    </source>
</evidence>
<feature type="compositionally biased region" description="Acidic residues" evidence="9">
    <location>
        <begin position="848"/>
        <end position="862"/>
    </location>
</feature>
<dbReference type="EMBL" id="JACMSC010000003">
    <property type="protein sequence ID" value="KAG6530024.1"/>
    <property type="molecule type" value="Genomic_DNA"/>
</dbReference>
<dbReference type="GO" id="GO:0000995">
    <property type="term" value="F:RNA polymerase III general transcription initiation factor activity"/>
    <property type="evidence" value="ECO:0007669"/>
    <property type="project" value="TreeGrafter"/>
</dbReference>
<dbReference type="Gene3D" id="1.20.5.650">
    <property type="entry name" value="Single helix bin"/>
    <property type="match status" value="1"/>
</dbReference>
<proteinExistence type="inferred from homology"/>
<feature type="region of interest" description="Disordered" evidence="9">
    <location>
        <begin position="583"/>
        <end position="660"/>
    </location>
</feature>
<evidence type="ECO:0000256" key="8">
    <source>
        <dbReference type="ARBA" id="ARBA00023242"/>
    </source>
</evidence>
<dbReference type="InterPro" id="IPR011665">
    <property type="entry name" value="BRF1_TBP-bd_dom"/>
</dbReference>
<keyword evidence="7" id="KW-0804">Transcription</keyword>
<keyword evidence="3" id="KW-0479">Metal-binding</keyword>
<dbReference type="SUPFAM" id="SSF47954">
    <property type="entry name" value="Cyclin-like"/>
    <property type="match status" value="1"/>
</dbReference>
<dbReference type="InterPro" id="IPR036915">
    <property type="entry name" value="Cyclin-like_sf"/>
</dbReference>
<dbReference type="InterPro" id="IPR013150">
    <property type="entry name" value="TFIIB_cyclin"/>
</dbReference>
<accession>A0A8J5HP43</accession>
<evidence type="ECO:0000259" key="11">
    <source>
        <dbReference type="Pfam" id="PF07741"/>
    </source>
</evidence>
<evidence type="ECO:0000313" key="12">
    <source>
        <dbReference type="EMBL" id="KAG6530024.1"/>
    </source>
</evidence>
<dbReference type="InterPro" id="IPR000812">
    <property type="entry name" value="TFIIB"/>
</dbReference>
<dbReference type="GO" id="GO:0008270">
    <property type="term" value="F:zinc ion binding"/>
    <property type="evidence" value="ECO:0007669"/>
    <property type="project" value="UniProtKB-KW"/>
</dbReference>
<evidence type="ECO:0000256" key="6">
    <source>
        <dbReference type="ARBA" id="ARBA00023015"/>
    </source>
</evidence>
<feature type="region of interest" description="Disordered" evidence="9">
    <location>
        <begin position="790"/>
        <end position="862"/>
    </location>
</feature>
<evidence type="ECO:0000256" key="4">
    <source>
        <dbReference type="ARBA" id="ARBA00022771"/>
    </source>
</evidence>